<sequence>MSYANQKNAMRTIEWADKSFSFSFPEFADWPVREIISKSPTTAIINFSRNSLGNDKSVAQIIVKKMRYPCLASQRIFDEQLAVAKLKLCQSRIVLETNLTVFFAFDPSSHAIGYSPGLDEWEVMLIVLPLFSVMISRFPFKDTSFDINYFLQTIVSTLKSD</sequence>
<name>A0A7T9DIV4_9ARCH</name>
<accession>A0A7T9DIV4</accession>
<evidence type="ECO:0000313" key="1">
    <source>
        <dbReference type="EMBL" id="QQR92117.1"/>
    </source>
</evidence>
<dbReference type="Proteomes" id="UP000596004">
    <property type="component" value="Chromosome"/>
</dbReference>
<reference evidence="1" key="1">
    <citation type="submission" date="2020-11" db="EMBL/GenBank/DDBJ databases">
        <title>Connecting structure to function with the recovery of over 1000 high-quality activated sludge metagenome-assembled genomes encoding full-length rRNA genes using long-read sequencing.</title>
        <authorList>
            <person name="Singleton C.M."/>
            <person name="Petriglieri F."/>
            <person name="Kristensen J.M."/>
            <person name="Kirkegaard R.H."/>
            <person name="Michaelsen T.Y."/>
            <person name="Andersen M.H."/>
            <person name="Karst S.M."/>
            <person name="Dueholm M.S."/>
            <person name="Nielsen P.H."/>
            <person name="Albertsen M."/>
        </authorList>
    </citation>
    <scope>NUCLEOTIDE SEQUENCE</scope>
    <source>
        <strain evidence="1">Fred_18-Q3-R57-64_BAT3C.431</strain>
    </source>
</reference>
<gene>
    <name evidence="1" type="ORF">IPJ89_03045</name>
</gene>
<dbReference type="AlphaFoldDB" id="A0A7T9DIV4"/>
<proteinExistence type="predicted"/>
<dbReference type="EMBL" id="CP064981">
    <property type="protein sequence ID" value="QQR92117.1"/>
    <property type="molecule type" value="Genomic_DNA"/>
</dbReference>
<protein>
    <submittedName>
        <fullName evidence="1">Uncharacterized protein</fullName>
    </submittedName>
</protein>
<organism evidence="1">
    <name type="scientific">Candidatus Iainarchaeum sp</name>
    <dbReference type="NCBI Taxonomy" id="3101447"/>
    <lineage>
        <taxon>Archaea</taxon>
        <taxon>Candidatus Iainarchaeota</taxon>
        <taxon>Candidatus Iainarchaeia</taxon>
        <taxon>Candidatus Iainarchaeales</taxon>
        <taxon>Candidatus Iainarchaeaceae</taxon>
        <taxon>Candidatus Iainarchaeum</taxon>
    </lineage>
</organism>